<dbReference type="PANTHER" id="PTHR32494:SF5">
    <property type="entry name" value="ALLANTOATE AMIDOHYDROLASE"/>
    <property type="match status" value="1"/>
</dbReference>
<feature type="binding site" evidence="3">
    <location>
        <position position="76"/>
    </location>
    <ligand>
        <name>Zn(2+)</name>
        <dbReference type="ChEBI" id="CHEBI:29105"/>
        <label>1</label>
    </ligand>
</feature>
<dbReference type="STRING" id="56689.GCA_001291445_04582"/>
<organism evidence="5 6">
    <name type="scientific">Mycolicibacterium mucogenicum</name>
    <name type="common">Mycobacterium mucogenicum</name>
    <dbReference type="NCBI Taxonomy" id="56689"/>
    <lineage>
        <taxon>Bacteria</taxon>
        <taxon>Bacillati</taxon>
        <taxon>Actinomycetota</taxon>
        <taxon>Actinomycetes</taxon>
        <taxon>Mycobacteriales</taxon>
        <taxon>Mycobacteriaceae</taxon>
        <taxon>Mycolicibacterium</taxon>
    </lineage>
</organism>
<dbReference type="Gene3D" id="3.30.70.360">
    <property type="match status" value="1"/>
</dbReference>
<proteinExistence type="inferred from homology"/>
<feature type="binding site" evidence="3">
    <location>
        <position position="372"/>
    </location>
    <ligand>
        <name>Zn(2+)</name>
        <dbReference type="ChEBI" id="CHEBI:29105"/>
        <label>2</label>
    </ligand>
</feature>
<dbReference type="Proteomes" id="UP000093898">
    <property type="component" value="Unassembled WGS sequence"/>
</dbReference>
<evidence type="ECO:0000256" key="4">
    <source>
        <dbReference type="PIRSR" id="PIRSR001235-2"/>
    </source>
</evidence>
<dbReference type="OrthoDB" id="9808195at2"/>
<dbReference type="NCBIfam" id="TIGR01879">
    <property type="entry name" value="hydantase"/>
    <property type="match status" value="1"/>
</dbReference>
<feature type="binding site" evidence="3">
    <location>
        <position position="120"/>
    </location>
    <ligand>
        <name>Zn(2+)</name>
        <dbReference type="ChEBI" id="CHEBI:29105"/>
        <label>2</label>
    </ligand>
</feature>
<keyword evidence="3" id="KW-0862">Zinc</keyword>
<dbReference type="RefSeq" id="WP_064980722.1">
    <property type="nucleotide sequence ID" value="NZ_LZLC01000099.1"/>
</dbReference>
<feature type="binding site" evidence="3">
    <location>
        <position position="87"/>
    </location>
    <ligand>
        <name>Zn(2+)</name>
        <dbReference type="ChEBI" id="CHEBI:29105"/>
        <label>1</label>
    </ligand>
</feature>
<dbReference type="GO" id="GO:0016813">
    <property type="term" value="F:hydrolase activity, acting on carbon-nitrogen (but not peptide) bonds, in linear amidines"/>
    <property type="evidence" value="ECO:0007669"/>
    <property type="project" value="InterPro"/>
</dbReference>
<dbReference type="AlphaFoldDB" id="A0A1A3H4H0"/>
<evidence type="ECO:0000313" key="6">
    <source>
        <dbReference type="Proteomes" id="UP000093898"/>
    </source>
</evidence>
<feature type="binding site" evidence="3">
    <location>
        <position position="87"/>
    </location>
    <ligand>
        <name>Zn(2+)</name>
        <dbReference type="ChEBI" id="CHEBI:29105"/>
        <label>2</label>
    </ligand>
</feature>
<comment type="similarity">
    <text evidence="1">Belongs to the peptidase M20 family.</text>
</comment>
<gene>
    <name evidence="5" type="ORF">A5630_20645</name>
</gene>
<feature type="binding site" evidence="4">
    <location>
        <position position="269"/>
    </location>
    <ligand>
        <name>allantoate</name>
        <dbReference type="ChEBI" id="CHEBI:17536"/>
    </ligand>
</feature>
<evidence type="ECO:0000256" key="2">
    <source>
        <dbReference type="ARBA" id="ARBA00022801"/>
    </source>
</evidence>
<dbReference type="SUPFAM" id="SSF53187">
    <property type="entry name" value="Zn-dependent exopeptidases"/>
    <property type="match status" value="1"/>
</dbReference>
<sequence>MPDTVTSLLAEIAGTGVDNQRGGYTRPVYSTAELDLRSWFIAHATKRGLDIETDRNGIIWAWSGGVGDDAVVTGSHLDSVPGGGAYDGPLGVASALVAFDLLAARGVGGRRAIAVFPEEEGSRFGVACLGSRLLTGAIDPDRARSLTDSSGTTFTEASRCAGIDPAHMGRDPESLGRIGTFVELHVEQGRGLIDLGRPVAVASSILGHGRWRLSFTGEGNHAGTTLMTDRADPMVAAARLITAVQTQARAISGARATVGRIVPVPGGTNVIASRVDLWLDVRHPEDAVTKFLVHEIAEAANAAAAGEGCSVTMTEESFSATVDFDSSLRDGLSATLDDAPILGTGAGHDAGVLKDHVSTAMLFVRNPTGVSHAPSEAVESTDAEAGSVALADSLQHLLETQSARTDPSARRLLTVDVDALRLTGGERRNATSQCGHHP</sequence>
<evidence type="ECO:0000256" key="1">
    <source>
        <dbReference type="ARBA" id="ARBA00006153"/>
    </source>
</evidence>
<dbReference type="InterPro" id="IPR002933">
    <property type="entry name" value="Peptidase_M20"/>
</dbReference>
<dbReference type="InterPro" id="IPR036264">
    <property type="entry name" value="Bact_exopeptidase_dim_dom"/>
</dbReference>
<protein>
    <submittedName>
        <fullName evidence="5">Allantoate amidohydrolase</fullName>
    </submittedName>
</protein>
<dbReference type="Pfam" id="PF01546">
    <property type="entry name" value="Peptidase_M20"/>
    <property type="match status" value="1"/>
</dbReference>
<feature type="binding site" evidence="4">
    <location>
        <position position="282"/>
    </location>
    <ligand>
        <name>allantoate</name>
        <dbReference type="ChEBI" id="CHEBI:17536"/>
    </ligand>
</feature>
<feature type="binding site" evidence="3">
    <location>
        <position position="185"/>
    </location>
    <ligand>
        <name>Zn(2+)</name>
        <dbReference type="ChEBI" id="CHEBI:29105"/>
        <label>1</label>
    </ligand>
</feature>
<dbReference type="InterPro" id="IPR010158">
    <property type="entry name" value="Amidase_Cbmase"/>
</dbReference>
<evidence type="ECO:0000313" key="5">
    <source>
        <dbReference type="EMBL" id="OBJ42523.1"/>
    </source>
</evidence>
<comment type="cofactor">
    <cofactor evidence="3">
        <name>Zn(2+)</name>
        <dbReference type="ChEBI" id="CHEBI:29105"/>
    </cofactor>
    <text evidence="3">Binds 2 Zn(2+) ions per subunit.</text>
</comment>
<dbReference type="EMBL" id="LZLC01000099">
    <property type="protein sequence ID" value="OBJ42523.1"/>
    <property type="molecule type" value="Genomic_DNA"/>
</dbReference>
<reference evidence="6" key="1">
    <citation type="submission" date="2016-06" db="EMBL/GenBank/DDBJ databases">
        <authorList>
            <person name="Sutton G."/>
            <person name="Brinkac L."/>
            <person name="Sanka R."/>
            <person name="Adams M."/>
            <person name="Lau E."/>
            <person name="Garcia-Basteiro A."/>
            <person name="Lopez-Varela E."/>
            <person name="Palencia S."/>
        </authorList>
    </citation>
    <scope>NUCLEOTIDE SEQUENCE [LARGE SCALE GENOMIC DNA]</scope>
    <source>
        <strain evidence="6">1127319.6</strain>
    </source>
</reference>
<keyword evidence="2 5" id="KW-0378">Hydrolase</keyword>
<evidence type="ECO:0000256" key="3">
    <source>
        <dbReference type="PIRSR" id="PIRSR001235-1"/>
    </source>
</evidence>
<comment type="caution">
    <text evidence="5">The sequence shown here is derived from an EMBL/GenBank/DDBJ whole genome shotgun (WGS) entry which is preliminary data.</text>
</comment>
<dbReference type="PANTHER" id="PTHR32494">
    <property type="entry name" value="ALLANTOATE DEIMINASE-RELATED"/>
    <property type="match status" value="1"/>
</dbReference>
<dbReference type="GO" id="GO:0046872">
    <property type="term" value="F:metal ion binding"/>
    <property type="evidence" value="ECO:0007669"/>
    <property type="project" value="UniProtKB-KW"/>
</dbReference>
<dbReference type="SUPFAM" id="SSF55031">
    <property type="entry name" value="Bacterial exopeptidase dimerisation domain"/>
    <property type="match status" value="1"/>
</dbReference>
<accession>A0A1A3H4H0</accession>
<dbReference type="PIRSF" id="PIRSF001235">
    <property type="entry name" value="Amidase_carbamoylase"/>
    <property type="match status" value="1"/>
</dbReference>
<feature type="binding site" evidence="4">
    <location>
        <position position="210"/>
    </location>
    <ligand>
        <name>allantoate</name>
        <dbReference type="ChEBI" id="CHEBI:17536"/>
    </ligand>
</feature>
<name>A0A1A3H4H0_MYCMU</name>
<dbReference type="Gene3D" id="3.40.630.10">
    <property type="entry name" value="Zn peptidases"/>
    <property type="match status" value="1"/>
</dbReference>
<dbReference type="NCBIfam" id="NF006770">
    <property type="entry name" value="PRK09290.1-4"/>
    <property type="match status" value="1"/>
</dbReference>
<keyword evidence="3" id="KW-0479">Metal-binding</keyword>